<dbReference type="GO" id="GO:0003688">
    <property type="term" value="F:DNA replication origin binding"/>
    <property type="evidence" value="ECO:0007669"/>
    <property type="project" value="InterPro"/>
</dbReference>
<feature type="region of interest" description="Disordered" evidence="1">
    <location>
        <begin position="665"/>
        <end position="774"/>
    </location>
</feature>
<name>A0A1Y1IFP7_KLENI</name>
<protein>
    <recommendedName>
        <fullName evidence="2">Ubiquitin-like domain-containing protein</fullName>
    </recommendedName>
</protein>
<feature type="compositionally biased region" description="Basic and acidic residues" evidence="1">
    <location>
        <begin position="417"/>
        <end position="440"/>
    </location>
</feature>
<dbReference type="Pfam" id="PF02399">
    <property type="entry name" value="Herpes_ori_bp"/>
    <property type="match status" value="1"/>
</dbReference>
<feature type="region of interest" description="Disordered" evidence="1">
    <location>
        <begin position="385"/>
        <end position="637"/>
    </location>
</feature>
<feature type="compositionally biased region" description="Polar residues" evidence="1">
    <location>
        <begin position="734"/>
        <end position="744"/>
    </location>
</feature>
<sequence length="1693" mass="186286">MADLGGSLALLGGSLTGEMSPVWPSIHVSLRCFYRHLKRFPGASSSKTAGIWRSLHARKVAWLPSRFARLQSSLQQGRKKRIFEKRRQASGEQGIRRDQVALQRIVCCTQWSERTWRKRQTLSSVHCPNWEQPQASRFSRPKRLLMRMGSKPGKQLLALGGSVCQRARQELGAAGLLWTEAAWESSLAAAMTGLESLATSMEVGLLDGFNSLLCSVKSAHMEGLKHPASGPGRAERGACHVQEGGGGKAAAEHQTAGASGTGEERRPICCPVKAPGGRSVQLQMPPAANVGALKGAIAERIAIPSSEQKLVARGKQLRNASRLEQLCSGEALDVALNLALAGGGEDEREADERTTKVQAPSNNARGLFNPSDFSNFQLSLREERRQLAAAQEQRAASNNSQVPSGARRPNESDEELSQEKEGTRRCRPRRIDDDSDEERRPQHKRKVILSQSSSGSDSGEGLVGPLPKKARDELEHHQHSALASEDESQGSETEGEGEDIEGAELESATESSDEETSQDREMIDDASQEEESPVIRAGQLATLESSDSKSLSQILGGHFKRRAPKRASIPLRTGRRSRVVLSSPEPSSQAGSQASCQSHAAKDEELGVADADQLMPEAADGSSLSEPEEDSYGWWDGFAMDSEDDSRLVDDFAKCVIVPRAHPTLGRASLLTATPERDDGDQSIPSAQPSAPASPAAGPQVTGCLNNLTDAPQSFSSAGRGLRLGQPVRERSAGAQTGSLTGQDAPSEELVVDSGASTRPRALQVGATPASSAERQLEEDGAIIVHREQDGKLFTVKKAELGTFFFAKRKFTREPVNYKDPKDGPQGFCRRYGEVLGHRVEIRRLCPSREFGSYSNWPTAYPFLEGQQHLEEAIKTGCVCKPYLDLERDGGLPEGVTLETVIRAFEAATIDIFREDYDIELPSESFNFLPCDYGPSGKFSLHLVVSTHSPQYVYRSNLAAPVDHQGAGHLAKELARRLPPRYAELIDQSVYTKNRGIRLPFCSKPATPRSRLVPLDETKPYADACITWLDDHIQTIKVPASLPDVVAARLPRTRPEHFRYQSATTASAYVVQRCTELLLTLHPTAYRKGSVSANSLNFSWYDRSEPCYSGHVHEGSRDILVIADPQRNAVFAKSDSARLEPATGRCCKVLPARFLGPFYADVETWKDEAVEVNMRYLERDPLAAAPMDLEQIRGGFRPLTDKVVFNDVLNKWQEGRYKAALIRSPMGTGKSTVTRAILEEPPRPHTALMITYRQTQASDAAGSNPDFAHYCDLKTTCGRVAGDHVIKPLADRELYPRVICQVDSLPWLLGDDARAPAFDLLILDEIESILAHLSADTLSERHVVIRLIVDLLRRARRVICLDGHLGQRTFDFLTLHGIRCGAVIINKHVPERPLDFEFLEGQAGLQLWESAIFEALSAGQNVFVVSMSSDRARALGSAVAEQELVEEKEVLIITRHSDGEVKRGLSDVNRSWKKRLVIISPTVEAGVDFNQPWFHRMFLYICKKSTHPRGLDQMKGRVRQLVDSLVLCFVREGIKLPTEGPEGSAYRTRMGGSARNVPRLGVEETYQWFLNRDEKVGAGLFCEGPVTRLLAHNEKEQFNGRTHFYEEFTELLESDGHVVRGVRVVDPAEVEAPGAGDQPRGRFLLEEMIRVSDITPGQFAAIEARVRRNEDYPGDRVQVGEVPAGTLLPRAPP</sequence>
<feature type="compositionally biased region" description="Acidic residues" evidence="1">
    <location>
        <begin position="484"/>
        <end position="504"/>
    </location>
</feature>
<evidence type="ECO:0000313" key="4">
    <source>
        <dbReference type="Proteomes" id="UP000054558"/>
    </source>
</evidence>
<dbReference type="OrthoDB" id="2373574at2759"/>
<organism evidence="3 4">
    <name type="scientific">Klebsormidium nitens</name>
    <name type="common">Green alga</name>
    <name type="synonym">Ulothrix nitens</name>
    <dbReference type="NCBI Taxonomy" id="105231"/>
    <lineage>
        <taxon>Eukaryota</taxon>
        <taxon>Viridiplantae</taxon>
        <taxon>Streptophyta</taxon>
        <taxon>Klebsormidiophyceae</taxon>
        <taxon>Klebsormidiales</taxon>
        <taxon>Klebsormidiaceae</taxon>
        <taxon>Klebsormidium</taxon>
    </lineage>
</organism>
<dbReference type="Gene3D" id="3.10.20.90">
    <property type="entry name" value="Phosphatidylinositol 3-kinase Catalytic Subunit, Chain A, domain 1"/>
    <property type="match status" value="1"/>
</dbReference>
<dbReference type="InterPro" id="IPR027417">
    <property type="entry name" value="P-loop_NTPase"/>
</dbReference>
<evidence type="ECO:0000256" key="1">
    <source>
        <dbReference type="SAM" id="MobiDB-lite"/>
    </source>
</evidence>
<dbReference type="InterPro" id="IPR003450">
    <property type="entry name" value="Replication_origin-bd"/>
</dbReference>
<reference evidence="3 4" key="1">
    <citation type="journal article" date="2014" name="Nat. Commun.">
        <title>Klebsormidium flaccidum genome reveals primary factors for plant terrestrial adaptation.</title>
        <authorList>
            <person name="Hori K."/>
            <person name="Maruyama F."/>
            <person name="Fujisawa T."/>
            <person name="Togashi T."/>
            <person name="Yamamoto N."/>
            <person name="Seo M."/>
            <person name="Sato S."/>
            <person name="Yamada T."/>
            <person name="Mori H."/>
            <person name="Tajima N."/>
            <person name="Moriyama T."/>
            <person name="Ikeuchi M."/>
            <person name="Watanabe M."/>
            <person name="Wada H."/>
            <person name="Kobayashi K."/>
            <person name="Saito M."/>
            <person name="Masuda T."/>
            <person name="Sasaki-Sekimoto Y."/>
            <person name="Mashiguchi K."/>
            <person name="Awai K."/>
            <person name="Shimojima M."/>
            <person name="Masuda S."/>
            <person name="Iwai M."/>
            <person name="Nobusawa T."/>
            <person name="Narise T."/>
            <person name="Kondo S."/>
            <person name="Saito H."/>
            <person name="Sato R."/>
            <person name="Murakawa M."/>
            <person name="Ihara Y."/>
            <person name="Oshima-Yamada Y."/>
            <person name="Ohtaka K."/>
            <person name="Satoh M."/>
            <person name="Sonobe K."/>
            <person name="Ishii M."/>
            <person name="Ohtani R."/>
            <person name="Kanamori-Sato M."/>
            <person name="Honoki R."/>
            <person name="Miyazaki D."/>
            <person name="Mochizuki H."/>
            <person name="Umetsu J."/>
            <person name="Higashi K."/>
            <person name="Shibata D."/>
            <person name="Kamiya Y."/>
            <person name="Sato N."/>
            <person name="Nakamura Y."/>
            <person name="Tabata S."/>
            <person name="Ida S."/>
            <person name="Kurokawa K."/>
            <person name="Ohta H."/>
        </authorList>
    </citation>
    <scope>NUCLEOTIDE SEQUENCE [LARGE SCALE GENOMIC DNA]</scope>
    <source>
        <strain evidence="3 4">NIES-2285</strain>
    </source>
</reference>
<dbReference type="InterPro" id="IPR029071">
    <property type="entry name" value="Ubiquitin-like_domsf"/>
</dbReference>
<dbReference type="Proteomes" id="UP000054558">
    <property type="component" value="Unassembled WGS sequence"/>
</dbReference>
<feature type="region of interest" description="Disordered" evidence="1">
    <location>
        <begin position="224"/>
        <end position="267"/>
    </location>
</feature>
<feature type="compositionally biased region" description="Low complexity" evidence="1">
    <location>
        <begin position="682"/>
        <end position="700"/>
    </location>
</feature>
<dbReference type="EMBL" id="DF237498">
    <property type="protein sequence ID" value="GAQ89675.1"/>
    <property type="molecule type" value="Genomic_DNA"/>
</dbReference>
<feature type="compositionally biased region" description="Polar residues" evidence="1">
    <location>
        <begin position="703"/>
        <end position="717"/>
    </location>
</feature>
<dbReference type="SUPFAM" id="SSF54236">
    <property type="entry name" value="Ubiquitin-like"/>
    <property type="match status" value="1"/>
</dbReference>
<keyword evidence="4" id="KW-1185">Reference proteome</keyword>
<dbReference type="GO" id="GO:0005524">
    <property type="term" value="F:ATP binding"/>
    <property type="evidence" value="ECO:0007669"/>
    <property type="project" value="InterPro"/>
</dbReference>
<dbReference type="PROSITE" id="PS50053">
    <property type="entry name" value="UBIQUITIN_2"/>
    <property type="match status" value="1"/>
</dbReference>
<evidence type="ECO:0000313" key="3">
    <source>
        <dbReference type="EMBL" id="GAQ89675.1"/>
    </source>
</evidence>
<feature type="domain" description="Ubiquitin-like" evidence="2">
    <location>
        <begin position="272"/>
        <end position="343"/>
    </location>
</feature>
<feature type="compositionally biased region" description="Polar residues" evidence="1">
    <location>
        <begin position="542"/>
        <end position="553"/>
    </location>
</feature>
<feature type="region of interest" description="Disordered" evidence="1">
    <location>
        <begin position="343"/>
        <end position="371"/>
    </location>
</feature>
<proteinExistence type="predicted"/>
<feature type="compositionally biased region" description="Low complexity" evidence="1">
    <location>
        <begin position="387"/>
        <end position="401"/>
    </location>
</feature>
<dbReference type="SMART" id="SM00213">
    <property type="entry name" value="UBQ"/>
    <property type="match status" value="1"/>
</dbReference>
<dbReference type="InterPro" id="IPR000626">
    <property type="entry name" value="Ubiquitin-like_dom"/>
</dbReference>
<feature type="compositionally biased region" description="Low complexity" evidence="1">
    <location>
        <begin position="450"/>
        <end position="464"/>
    </location>
</feature>
<dbReference type="CDD" id="cd17039">
    <property type="entry name" value="Ubl_ubiquitin_like"/>
    <property type="match status" value="1"/>
</dbReference>
<dbReference type="Pfam" id="PF00240">
    <property type="entry name" value="ubiquitin"/>
    <property type="match status" value="1"/>
</dbReference>
<accession>A0A1Y1IFP7</accession>
<dbReference type="GO" id="GO:0006260">
    <property type="term" value="P:DNA replication"/>
    <property type="evidence" value="ECO:0007669"/>
    <property type="project" value="InterPro"/>
</dbReference>
<evidence type="ECO:0000259" key="2">
    <source>
        <dbReference type="PROSITE" id="PS50053"/>
    </source>
</evidence>
<feature type="compositionally biased region" description="Low complexity" evidence="1">
    <location>
        <begin position="587"/>
        <end position="599"/>
    </location>
</feature>
<dbReference type="SUPFAM" id="SSF52540">
    <property type="entry name" value="P-loop containing nucleoside triphosphate hydrolases"/>
    <property type="match status" value="1"/>
</dbReference>
<feature type="compositionally biased region" description="Basic and acidic residues" evidence="1">
    <location>
        <begin position="469"/>
        <end position="478"/>
    </location>
</feature>
<gene>
    <name evidence="3" type="ORF">KFL_005490050</name>
</gene>